<reference evidence="2" key="1">
    <citation type="submission" date="2023-01" db="EMBL/GenBank/DDBJ databases">
        <title>Genome assembly of the deep-sea coral Lophelia pertusa.</title>
        <authorList>
            <person name="Herrera S."/>
            <person name="Cordes E."/>
        </authorList>
    </citation>
    <scope>NUCLEOTIDE SEQUENCE</scope>
    <source>
        <strain evidence="2">USNM1676648</strain>
        <tissue evidence="2">Polyp</tissue>
    </source>
</reference>
<evidence type="ECO:0000313" key="3">
    <source>
        <dbReference type="Proteomes" id="UP001163046"/>
    </source>
</evidence>
<dbReference type="PANTHER" id="PTHR31198:SF1">
    <property type="entry name" value="CENTROSOMAL AT-AC SPLICING FACTOR"/>
    <property type="match status" value="1"/>
</dbReference>
<dbReference type="InterPro" id="IPR028015">
    <property type="entry name" value="CCDC84-like"/>
</dbReference>
<sequence>MGSLEFYNMADGTDEVKGQFMHCTLCRLNHDQGRKHIYSRKHKTLLGKTLMKFGKKVDEARKFLKKPSVEDGELEPGSRFWCHFCYEKVNKHVTDRDVTIKYGGVFEHFASENHRKNVQKYWWENGADKNLKNKFLVDKEKFSRYKEEVDKKLQEFETQMEQKRQKTVSQIKHTEVLQAHTSQQPPEIQVTPEVVYKTVQNEQGILQNPTGRHEGQRVWGGGIVKYRPESTQWFSWIMDSIDDASKSSTSSNDVMATRFQTAEAFGKNLTCIGIPTLKKGEGNVHTGATPPWLRDDDDDDKDSEKSNAACNDVIGPSHDAFKKHVELMKKVNNKNPQRVGANFDRKKETGDDWLPSFGRVWNHGPRWQSRHDFRGESKKAKKK</sequence>
<dbReference type="PANTHER" id="PTHR31198">
    <property type="entry name" value="COILED-COIL DOMAIN-CONTAINING PROTEIN 84"/>
    <property type="match status" value="1"/>
</dbReference>
<proteinExistence type="predicted"/>
<gene>
    <name evidence="2" type="primary">CCDC84</name>
    <name evidence="2" type="ORF">OS493_018268</name>
</gene>
<dbReference type="Pfam" id="PF14968">
    <property type="entry name" value="CCDC84"/>
    <property type="match status" value="1"/>
</dbReference>
<name>A0A9W9YC22_9CNID</name>
<dbReference type="AlphaFoldDB" id="A0A9W9YC22"/>
<feature type="region of interest" description="Disordered" evidence="1">
    <location>
        <begin position="279"/>
        <end position="315"/>
    </location>
</feature>
<dbReference type="OrthoDB" id="1892805at2759"/>
<dbReference type="EMBL" id="MU827787">
    <property type="protein sequence ID" value="KAJ7333094.1"/>
    <property type="molecule type" value="Genomic_DNA"/>
</dbReference>
<dbReference type="Proteomes" id="UP001163046">
    <property type="component" value="Unassembled WGS sequence"/>
</dbReference>
<keyword evidence="3" id="KW-1185">Reference proteome</keyword>
<comment type="caution">
    <text evidence="2">The sequence shown here is derived from an EMBL/GenBank/DDBJ whole genome shotgun (WGS) entry which is preliminary data.</text>
</comment>
<accession>A0A9W9YC22</accession>
<protein>
    <submittedName>
        <fullName evidence="2">Coiled-coil domain-containing protein 84</fullName>
    </submittedName>
</protein>
<evidence type="ECO:0000256" key="1">
    <source>
        <dbReference type="SAM" id="MobiDB-lite"/>
    </source>
</evidence>
<evidence type="ECO:0000313" key="2">
    <source>
        <dbReference type="EMBL" id="KAJ7333094.1"/>
    </source>
</evidence>
<organism evidence="2 3">
    <name type="scientific">Desmophyllum pertusum</name>
    <dbReference type="NCBI Taxonomy" id="174260"/>
    <lineage>
        <taxon>Eukaryota</taxon>
        <taxon>Metazoa</taxon>
        <taxon>Cnidaria</taxon>
        <taxon>Anthozoa</taxon>
        <taxon>Hexacorallia</taxon>
        <taxon>Scleractinia</taxon>
        <taxon>Caryophylliina</taxon>
        <taxon>Caryophylliidae</taxon>
        <taxon>Desmophyllum</taxon>
    </lineage>
</organism>
<feature type="compositionally biased region" description="Basic and acidic residues" evidence="1">
    <location>
        <begin position="369"/>
        <end position="383"/>
    </location>
</feature>
<feature type="region of interest" description="Disordered" evidence="1">
    <location>
        <begin position="364"/>
        <end position="383"/>
    </location>
</feature>